<accession>A0ACC0CZK3</accession>
<sequence>MFTTFPVPSTASSRPNPNPNPNPSSASPIATQPPRPRQKRSQVTRACDWCRTHRIKCDTNYPCLNCHARGGQCSNDRTNEIRTLPHAFREIERLRQRHKELQEELEEERSRNRSQTEPLVVSSGSQLLHPSATLGLSQPPTAGPSNPADGGGSPQKYWEGVYIRTAKSPIKTWYGPSSLLYFISRLTVFLALKLQQYQPEYCTQPNSVPKLVDEPSKSDKPADEGSQAPSDDAVEAREYLTPTQEEYFLDFYWQSYHTSLLVLNEGDFKQHYKSLWAGSRRNRKSSALVDIVIALCMQYGMARSRSNSTSLKAADINSGDAALAGRWYYCRCQTLLAYELESPTISTLQCNILSVIWLCCASLQNIADNTLALTARTAQRLGLHLPPPQDVLPRESELRKRLWWSIYVLETKISMKLGRPFLLHPSRISCGLPGDDHEAATLSGSNFAPLGDHVTWLSWNLYNTKLVLAVRNVYTAFYDKYPYIFNGDPDQTIYDTPTALETYADFLITQMRALERWVKDVPDALKTKRQNHGIPFSTDLSPLEIEQFAPLWVQHQRLLLELLYHNICTNLYRPFISLKPTLPSISPTLSSNPSSSVESCAYSCARHAMAATYIMQQVLSTTDILTGWHEAFQWQWNCAMTLVGFVIAYPNGELTRTVRESIRASLEVLETFGHSFAIAASAASIVRGMNEALDHTVVSIKPENKIRLRDEPISTTPLNEQTAAMVERTEHAGSAGTEEESIADMQDILAASMEMAFAVDGYNSSNMWWPGMGPSEV</sequence>
<name>A0ACC0CZK3_9PEZI</name>
<reference evidence="1 2" key="1">
    <citation type="journal article" date="2022" name="New Phytol.">
        <title>Ecological generalism drives hyperdiversity of secondary metabolite gene clusters in xylarialean endophytes.</title>
        <authorList>
            <person name="Franco M.E.E."/>
            <person name="Wisecaver J.H."/>
            <person name="Arnold A.E."/>
            <person name="Ju Y.M."/>
            <person name="Slot J.C."/>
            <person name="Ahrendt S."/>
            <person name="Moore L.P."/>
            <person name="Eastman K.E."/>
            <person name="Scott K."/>
            <person name="Konkel Z."/>
            <person name="Mondo S.J."/>
            <person name="Kuo A."/>
            <person name="Hayes R.D."/>
            <person name="Haridas S."/>
            <person name="Andreopoulos B."/>
            <person name="Riley R."/>
            <person name="LaButti K."/>
            <person name="Pangilinan J."/>
            <person name="Lipzen A."/>
            <person name="Amirebrahimi M."/>
            <person name="Yan J."/>
            <person name="Adam C."/>
            <person name="Keymanesh K."/>
            <person name="Ng V."/>
            <person name="Louie K."/>
            <person name="Northen T."/>
            <person name="Drula E."/>
            <person name="Henrissat B."/>
            <person name="Hsieh H.M."/>
            <person name="Youens-Clark K."/>
            <person name="Lutzoni F."/>
            <person name="Miadlikowska J."/>
            <person name="Eastwood D.C."/>
            <person name="Hamelin R.C."/>
            <person name="Grigoriev I.V."/>
            <person name="U'Ren J.M."/>
        </authorList>
    </citation>
    <scope>NUCLEOTIDE SEQUENCE [LARGE SCALE GENOMIC DNA]</scope>
    <source>
        <strain evidence="1 2">ER1909</strain>
    </source>
</reference>
<proteinExistence type="predicted"/>
<keyword evidence="2" id="KW-1185">Reference proteome</keyword>
<dbReference type="Proteomes" id="UP001497680">
    <property type="component" value="Unassembled WGS sequence"/>
</dbReference>
<evidence type="ECO:0000313" key="1">
    <source>
        <dbReference type="EMBL" id="KAI6085540.1"/>
    </source>
</evidence>
<dbReference type="EMBL" id="MU394324">
    <property type="protein sequence ID" value="KAI6085540.1"/>
    <property type="molecule type" value="Genomic_DNA"/>
</dbReference>
<comment type="caution">
    <text evidence="1">The sequence shown here is derived from an EMBL/GenBank/DDBJ whole genome shotgun (WGS) entry which is preliminary data.</text>
</comment>
<gene>
    <name evidence="1" type="ORF">F4821DRAFT_240422</name>
</gene>
<organism evidence="1 2">
    <name type="scientific">Hypoxylon rubiginosum</name>
    <dbReference type="NCBI Taxonomy" id="110542"/>
    <lineage>
        <taxon>Eukaryota</taxon>
        <taxon>Fungi</taxon>
        <taxon>Dikarya</taxon>
        <taxon>Ascomycota</taxon>
        <taxon>Pezizomycotina</taxon>
        <taxon>Sordariomycetes</taxon>
        <taxon>Xylariomycetidae</taxon>
        <taxon>Xylariales</taxon>
        <taxon>Hypoxylaceae</taxon>
        <taxon>Hypoxylon</taxon>
    </lineage>
</organism>
<evidence type="ECO:0000313" key="2">
    <source>
        <dbReference type="Proteomes" id="UP001497680"/>
    </source>
</evidence>
<protein>
    <submittedName>
        <fullName evidence="1">Fungal-specific transcription factor domain-containing protein</fullName>
    </submittedName>
</protein>